<evidence type="ECO:0000313" key="3">
    <source>
        <dbReference type="Proteomes" id="UP000446768"/>
    </source>
</evidence>
<dbReference type="Proteomes" id="UP000446768">
    <property type="component" value="Unassembled WGS sequence"/>
</dbReference>
<name>A0A7X2IS91_9BURK</name>
<organism evidence="2 3">
    <name type="scientific">Pseudoduganella rivuli</name>
    <dbReference type="NCBI Taxonomy" id="2666085"/>
    <lineage>
        <taxon>Bacteria</taxon>
        <taxon>Pseudomonadati</taxon>
        <taxon>Pseudomonadota</taxon>
        <taxon>Betaproteobacteria</taxon>
        <taxon>Burkholderiales</taxon>
        <taxon>Oxalobacteraceae</taxon>
        <taxon>Telluria group</taxon>
        <taxon>Pseudoduganella</taxon>
    </lineage>
</organism>
<dbReference type="EMBL" id="WKJJ01000018">
    <property type="protein sequence ID" value="MRV75131.1"/>
    <property type="molecule type" value="Genomic_DNA"/>
</dbReference>
<dbReference type="RefSeq" id="WP_154379380.1">
    <property type="nucleotide sequence ID" value="NZ_WKJJ01000018.1"/>
</dbReference>
<dbReference type="PROSITE" id="PS51257">
    <property type="entry name" value="PROKAR_LIPOPROTEIN"/>
    <property type="match status" value="1"/>
</dbReference>
<keyword evidence="1" id="KW-0732">Signal</keyword>
<sequence length="204" mass="20611">MYRLPAGLVLLTALAACGGGSGGGASGQGLPTQVAGALQKYEGVWIRPCAAHNRDTMTLAASNGGATLSFTIKTEYFANVDCTGAVVATGTYAQAATVLQYTGTVKDASVRMPNGETVTASVDQGNATATTTPITFTGSGVTSSTVNGKTVWHIQFGQGSTDVQTNLGTGVTSASLALRNGELLVLSVSGNSGNTFNVESRLTH</sequence>
<feature type="chain" id="PRO_5030944049" description="Lipocalin-like domain-containing protein" evidence="1">
    <location>
        <begin position="19"/>
        <end position="204"/>
    </location>
</feature>
<feature type="signal peptide" evidence="1">
    <location>
        <begin position="1"/>
        <end position="18"/>
    </location>
</feature>
<evidence type="ECO:0000313" key="2">
    <source>
        <dbReference type="EMBL" id="MRV75131.1"/>
    </source>
</evidence>
<reference evidence="2 3" key="1">
    <citation type="submission" date="2019-11" db="EMBL/GenBank/DDBJ databases">
        <title>Novel species isolated from a subtropical stream in China.</title>
        <authorList>
            <person name="Lu H."/>
        </authorList>
    </citation>
    <scope>NUCLEOTIDE SEQUENCE [LARGE SCALE GENOMIC DNA]</scope>
    <source>
        <strain evidence="2 3">FT92W</strain>
    </source>
</reference>
<comment type="caution">
    <text evidence="2">The sequence shown here is derived from an EMBL/GenBank/DDBJ whole genome shotgun (WGS) entry which is preliminary data.</text>
</comment>
<keyword evidence="3" id="KW-1185">Reference proteome</keyword>
<gene>
    <name evidence="2" type="ORF">GJ700_25785</name>
</gene>
<evidence type="ECO:0008006" key="4">
    <source>
        <dbReference type="Google" id="ProtNLM"/>
    </source>
</evidence>
<accession>A0A7X2IS91</accession>
<dbReference type="AlphaFoldDB" id="A0A7X2IS91"/>
<protein>
    <recommendedName>
        <fullName evidence="4">Lipocalin-like domain-containing protein</fullName>
    </recommendedName>
</protein>
<proteinExistence type="predicted"/>
<evidence type="ECO:0000256" key="1">
    <source>
        <dbReference type="SAM" id="SignalP"/>
    </source>
</evidence>